<evidence type="ECO:0000313" key="2">
    <source>
        <dbReference type="EMBL" id="MDP9793748.1"/>
    </source>
</evidence>
<protein>
    <submittedName>
        <fullName evidence="2">Uncharacterized protein</fullName>
    </submittedName>
</protein>
<dbReference type="EMBL" id="JAUSRA010000001">
    <property type="protein sequence ID" value="MDP9793748.1"/>
    <property type="molecule type" value="Genomic_DNA"/>
</dbReference>
<keyword evidence="1" id="KW-1133">Transmembrane helix</keyword>
<feature type="transmembrane region" description="Helical" evidence="1">
    <location>
        <begin position="150"/>
        <end position="166"/>
    </location>
</feature>
<dbReference type="Proteomes" id="UP001240984">
    <property type="component" value="Unassembled WGS sequence"/>
</dbReference>
<reference evidence="2 3" key="1">
    <citation type="submission" date="2023-07" db="EMBL/GenBank/DDBJ databases">
        <title>Sequencing the genomes of 1000 actinobacteria strains.</title>
        <authorList>
            <person name="Klenk H.-P."/>
        </authorList>
    </citation>
    <scope>NUCLEOTIDE SEQUENCE [LARGE SCALE GENOMIC DNA]</scope>
    <source>
        <strain evidence="2 3">DSM 44710</strain>
    </source>
</reference>
<proteinExistence type="predicted"/>
<name>A0ABT9MQP3_9ACTN</name>
<dbReference type="RefSeq" id="WP_306828824.1">
    <property type="nucleotide sequence ID" value="NZ_JAUSRA010000001.1"/>
</dbReference>
<gene>
    <name evidence="2" type="ORF">J2S43_002260</name>
</gene>
<sequence length="168" mass="19142">MWMSAEAPADYVAFVDRRLPELCVRVAREVPAPGRAELLAEVLSALAGRWLLLRAATVLLRRPVLTERFLDRAVPRAGRRWRERQIYPVDLVVWETPETVAAAIRVPRVSVALRRAAVLDSTVRRESAALAEASIAWWHAYESRRRTGRIIRLTLVVLLVLIYLTTRP</sequence>
<keyword evidence="1" id="KW-0472">Membrane</keyword>
<comment type="caution">
    <text evidence="2">The sequence shown here is derived from an EMBL/GenBank/DDBJ whole genome shotgun (WGS) entry which is preliminary data.</text>
</comment>
<organism evidence="2 3">
    <name type="scientific">Catenuloplanes nepalensis</name>
    <dbReference type="NCBI Taxonomy" id="587533"/>
    <lineage>
        <taxon>Bacteria</taxon>
        <taxon>Bacillati</taxon>
        <taxon>Actinomycetota</taxon>
        <taxon>Actinomycetes</taxon>
        <taxon>Micromonosporales</taxon>
        <taxon>Micromonosporaceae</taxon>
        <taxon>Catenuloplanes</taxon>
    </lineage>
</organism>
<evidence type="ECO:0000313" key="3">
    <source>
        <dbReference type="Proteomes" id="UP001240984"/>
    </source>
</evidence>
<accession>A0ABT9MQP3</accession>
<keyword evidence="1" id="KW-0812">Transmembrane</keyword>
<keyword evidence="3" id="KW-1185">Reference proteome</keyword>
<evidence type="ECO:0000256" key="1">
    <source>
        <dbReference type="SAM" id="Phobius"/>
    </source>
</evidence>